<dbReference type="EMBL" id="GEDG01029843">
    <property type="protein sequence ID" value="JAP12286.1"/>
    <property type="molecule type" value="Transcribed_RNA"/>
</dbReference>
<evidence type="ECO:0000313" key="2">
    <source>
        <dbReference type="EMBL" id="JAP12286.1"/>
    </source>
</evidence>
<dbReference type="AlphaFoldDB" id="A0A0V0GW08"/>
<organism evidence="2">
    <name type="scientific">Solanum chacoense</name>
    <name type="common">Chaco potato</name>
    <dbReference type="NCBI Taxonomy" id="4108"/>
    <lineage>
        <taxon>Eukaryota</taxon>
        <taxon>Viridiplantae</taxon>
        <taxon>Streptophyta</taxon>
        <taxon>Embryophyta</taxon>
        <taxon>Tracheophyta</taxon>
        <taxon>Spermatophyta</taxon>
        <taxon>Magnoliopsida</taxon>
        <taxon>eudicotyledons</taxon>
        <taxon>Gunneridae</taxon>
        <taxon>Pentapetalae</taxon>
        <taxon>asterids</taxon>
        <taxon>lamiids</taxon>
        <taxon>Solanales</taxon>
        <taxon>Solanaceae</taxon>
        <taxon>Solanoideae</taxon>
        <taxon>Solaneae</taxon>
        <taxon>Solanum</taxon>
    </lineage>
</organism>
<keyword evidence="1" id="KW-1133">Transmembrane helix</keyword>
<sequence>MAWPLLFWPFLIVPLYLCEVGVRFVYTLPPPDPTSRITPGMLFPFLIFWSSQINLKLNVKFWNLYIILG</sequence>
<accession>A0A0V0GW08</accession>
<keyword evidence="1" id="KW-0472">Membrane</keyword>
<keyword evidence="1" id="KW-0812">Transmembrane</keyword>
<feature type="transmembrane region" description="Helical" evidence="1">
    <location>
        <begin position="37"/>
        <end position="55"/>
    </location>
</feature>
<name>A0A0V0GW08_SOLCH</name>
<reference evidence="2" key="1">
    <citation type="submission" date="2015-12" db="EMBL/GenBank/DDBJ databases">
        <title>Gene expression during late stages of embryo sac development: a critical building block for successful pollen-pistil interactions.</title>
        <authorList>
            <person name="Liu Y."/>
            <person name="Joly V."/>
            <person name="Sabar M."/>
            <person name="Matton D.P."/>
        </authorList>
    </citation>
    <scope>NUCLEOTIDE SEQUENCE</scope>
</reference>
<proteinExistence type="predicted"/>
<protein>
    <submittedName>
        <fullName evidence="2">Putative ovule protein</fullName>
    </submittedName>
</protein>
<evidence type="ECO:0000256" key="1">
    <source>
        <dbReference type="SAM" id="Phobius"/>
    </source>
</evidence>
<feature type="transmembrane region" description="Helical" evidence="1">
    <location>
        <begin position="6"/>
        <end position="25"/>
    </location>
</feature>